<dbReference type="KEGG" id="hyh:D3Y59_15245"/>
<dbReference type="GO" id="GO:0055085">
    <property type="term" value="P:transmembrane transport"/>
    <property type="evidence" value="ECO:0007669"/>
    <property type="project" value="InterPro"/>
</dbReference>
<evidence type="ECO:0000256" key="1">
    <source>
        <dbReference type="ARBA" id="ARBA00004383"/>
    </source>
</evidence>
<proteinExistence type="inferred from homology"/>
<dbReference type="RefSeq" id="WP_119445828.1">
    <property type="nucleotide sequence ID" value="NZ_CP032317.1"/>
</dbReference>
<dbReference type="GO" id="GO:0015031">
    <property type="term" value="P:protein transport"/>
    <property type="evidence" value="ECO:0007669"/>
    <property type="project" value="UniProtKB-KW"/>
</dbReference>
<dbReference type="PROSITE" id="PS52015">
    <property type="entry name" value="TONB_CTD"/>
    <property type="match status" value="1"/>
</dbReference>
<comment type="similarity">
    <text evidence="2">Belongs to the TonB family.</text>
</comment>
<dbReference type="GO" id="GO:0031992">
    <property type="term" value="F:energy transducer activity"/>
    <property type="evidence" value="ECO:0007669"/>
    <property type="project" value="TreeGrafter"/>
</dbReference>
<evidence type="ECO:0000256" key="2">
    <source>
        <dbReference type="ARBA" id="ARBA00006555"/>
    </source>
</evidence>
<keyword evidence="6 10" id="KW-0812">Transmembrane</keyword>
<keyword evidence="4" id="KW-1003">Cell membrane</keyword>
<evidence type="ECO:0000259" key="11">
    <source>
        <dbReference type="PROSITE" id="PS52015"/>
    </source>
</evidence>
<evidence type="ECO:0000256" key="8">
    <source>
        <dbReference type="ARBA" id="ARBA00022989"/>
    </source>
</evidence>
<dbReference type="OrthoDB" id="1039448at2"/>
<dbReference type="Proteomes" id="UP000262802">
    <property type="component" value="Chromosome"/>
</dbReference>
<evidence type="ECO:0000256" key="4">
    <source>
        <dbReference type="ARBA" id="ARBA00022475"/>
    </source>
</evidence>
<evidence type="ECO:0000256" key="5">
    <source>
        <dbReference type="ARBA" id="ARBA00022519"/>
    </source>
</evidence>
<dbReference type="Gene3D" id="3.30.1150.10">
    <property type="match status" value="1"/>
</dbReference>
<name>A0A3B7QYJ1_9BACT</name>
<dbReference type="InterPro" id="IPR037682">
    <property type="entry name" value="TonB_C"/>
</dbReference>
<organism evidence="12 13">
    <name type="scientific">Hymenobacter oligotrophus</name>
    <dbReference type="NCBI Taxonomy" id="2319843"/>
    <lineage>
        <taxon>Bacteria</taxon>
        <taxon>Pseudomonadati</taxon>
        <taxon>Bacteroidota</taxon>
        <taxon>Cytophagia</taxon>
        <taxon>Cytophagales</taxon>
        <taxon>Hymenobacteraceae</taxon>
        <taxon>Hymenobacter</taxon>
    </lineage>
</organism>
<comment type="subcellular location">
    <subcellularLocation>
        <location evidence="1">Cell inner membrane</location>
        <topology evidence="1">Single-pass membrane protein</topology>
        <orientation evidence="1">Periplasmic side</orientation>
    </subcellularLocation>
</comment>
<evidence type="ECO:0000256" key="10">
    <source>
        <dbReference type="SAM" id="Phobius"/>
    </source>
</evidence>
<keyword evidence="5" id="KW-0997">Cell inner membrane</keyword>
<evidence type="ECO:0000313" key="12">
    <source>
        <dbReference type="EMBL" id="AYA38278.1"/>
    </source>
</evidence>
<keyword evidence="13" id="KW-1185">Reference proteome</keyword>
<dbReference type="InterPro" id="IPR051045">
    <property type="entry name" value="TonB-dependent_transducer"/>
</dbReference>
<evidence type="ECO:0000313" key="13">
    <source>
        <dbReference type="Proteomes" id="UP000262802"/>
    </source>
</evidence>
<dbReference type="GO" id="GO:0098797">
    <property type="term" value="C:plasma membrane protein complex"/>
    <property type="evidence" value="ECO:0007669"/>
    <property type="project" value="TreeGrafter"/>
</dbReference>
<dbReference type="NCBIfam" id="TIGR01352">
    <property type="entry name" value="tonB_Cterm"/>
    <property type="match status" value="1"/>
</dbReference>
<feature type="transmembrane region" description="Helical" evidence="10">
    <location>
        <begin position="39"/>
        <end position="57"/>
    </location>
</feature>
<evidence type="ECO:0000256" key="3">
    <source>
        <dbReference type="ARBA" id="ARBA00022448"/>
    </source>
</evidence>
<evidence type="ECO:0000256" key="6">
    <source>
        <dbReference type="ARBA" id="ARBA00022692"/>
    </source>
</evidence>
<keyword evidence="8 10" id="KW-1133">Transmembrane helix</keyword>
<reference evidence="12 13" key="1">
    <citation type="submission" date="2018-09" db="EMBL/GenBank/DDBJ databases">
        <title>Hymenobacter medium sp. nov., isolated from R2A medium.</title>
        <authorList>
            <person name="Yingchao G."/>
        </authorList>
    </citation>
    <scope>NUCLEOTIDE SEQUENCE [LARGE SCALE GENOMIC DNA]</scope>
    <source>
        <strain evidence="13">sh-6</strain>
    </source>
</reference>
<evidence type="ECO:0000256" key="9">
    <source>
        <dbReference type="ARBA" id="ARBA00023136"/>
    </source>
</evidence>
<gene>
    <name evidence="12" type="ORF">D3Y59_15245</name>
</gene>
<keyword evidence="9 10" id="KW-0472">Membrane</keyword>
<dbReference type="PANTHER" id="PTHR33446">
    <property type="entry name" value="PROTEIN TONB-RELATED"/>
    <property type="match status" value="1"/>
</dbReference>
<accession>A0A3B7QYJ1</accession>
<dbReference type="EMBL" id="CP032317">
    <property type="protein sequence ID" value="AYA38278.1"/>
    <property type="molecule type" value="Genomic_DNA"/>
</dbReference>
<evidence type="ECO:0000256" key="7">
    <source>
        <dbReference type="ARBA" id="ARBA00022927"/>
    </source>
</evidence>
<dbReference type="Pfam" id="PF03544">
    <property type="entry name" value="TonB_C"/>
    <property type="match status" value="1"/>
</dbReference>
<feature type="domain" description="TonB C-terminal" evidence="11">
    <location>
        <begin position="185"/>
        <end position="276"/>
    </location>
</feature>
<dbReference type="InterPro" id="IPR006260">
    <property type="entry name" value="TonB/TolA_C"/>
</dbReference>
<dbReference type="SUPFAM" id="SSF74653">
    <property type="entry name" value="TolA/TonB C-terminal domain"/>
    <property type="match status" value="1"/>
</dbReference>
<dbReference type="PANTHER" id="PTHR33446:SF2">
    <property type="entry name" value="PROTEIN TONB"/>
    <property type="match status" value="1"/>
</dbReference>
<keyword evidence="3" id="KW-0813">Transport</keyword>
<keyword evidence="7" id="KW-0653">Protein transport</keyword>
<protein>
    <submittedName>
        <fullName evidence="12">Energy transducer TonB</fullName>
    </submittedName>
</protein>
<dbReference type="AlphaFoldDB" id="A0A3B7QYJ1"/>
<sequence length="276" mass="29373">MTPLQLRPPTLDEIVFEGRNKAYGAFELRQSYPQHLRRALAIAIALFALLVVVPLVASRLRNNAALPAPVLNDEPTVTLTDVVLPPKAVEPVVTPPPAAAKAPQYKELATRVVPDAVVPPRPEQTNVSEDALLTTVAAPKADTGAAASVSPDGAAEGISAPATGTAAAPKEEVFIHAEVMPEFEGGQAALVKYLQRNLRYPAQALGSKKEGKVFVAFTVNTLGEITDVEVIKGLGHGTDEEAARVIRAMPRWQAGKQNGRSVSVRYTLPITFKIAQ</sequence>